<dbReference type="AlphaFoldDB" id="A0A2G2WHG9"/>
<dbReference type="SUPFAM" id="SSF54001">
    <property type="entry name" value="Cysteine proteinases"/>
    <property type="match status" value="1"/>
</dbReference>
<feature type="compositionally biased region" description="Basic and acidic residues" evidence="4">
    <location>
        <begin position="410"/>
        <end position="423"/>
    </location>
</feature>
<gene>
    <name evidence="6" type="ORF">CQW23_13839</name>
</gene>
<keyword evidence="7" id="KW-1185">Reference proteome</keyword>
<comment type="caution">
    <text evidence="6">The sequence shown here is derived from an EMBL/GenBank/DDBJ whole genome shotgun (WGS) entry which is preliminary data.</text>
</comment>
<feature type="domain" description="Ubiquitin-like protease family profile" evidence="5">
    <location>
        <begin position="474"/>
        <end position="532"/>
    </location>
</feature>
<evidence type="ECO:0000256" key="4">
    <source>
        <dbReference type="SAM" id="MobiDB-lite"/>
    </source>
</evidence>
<evidence type="ECO:0000256" key="3">
    <source>
        <dbReference type="ARBA" id="ARBA00022801"/>
    </source>
</evidence>
<evidence type="ECO:0000313" key="6">
    <source>
        <dbReference type="EMBL" id="PHT44681.1"/>
    </source>
</evidence>
<proteinExistence type="inferred from homology"/>
<dbReference type="GO" id="GO:0008234">
    <property type="term" value="F:cysteine-type peptidase activity"/>
    <property type="evidence" value="ECO:0007669"/>
    <property type="project" value="InterPro"/>
</dbReference>
<keyword evidence="2" id="KW-0645">Protease</keyword>
<sequence length="568" mass="66091">MSSFLHVLIAYYNRLINKLTVDFFSYGFKKENNETIIVFAPGDTILDVIDINYMKPIKFKLSLLHTIARLRLLSYDTVEVLPLLFRSYQLFDGATATVFYVQKEERKYHFLVSIERNELFVLLLPHLNTFCVLPLRTSPLRIIKLYGSVTGTLVNVSELHLLYDAFRYVLIVQVWFSPILGVVEDKDQMRCEMSTFSWIQRFICSCLHTKHIKLSHSEEITNYNLRGRLSDSKANGHIFVINWLAQSALLILLKLTLENFLKRVIKSVFCSCKHIHGFLQFAREKLQSSPVSKLQFKKERYTVASLQFEVASIVEHWLALFLKARTSFLSSTIVHDNRQLWISSIEQIIHLQVGHWYWYFCGCFILPKEQTKSSTASQVFNNDLEDKVDVTVETTAEEHNITGDNPSTTSKEEEKVKPASSGERKNYSVEGFNISDEAPKKLTKLINDYSEWIVDGLLKHYAGSIPTGLLWNLVDEVYIPINYGDEFHWMLAIVVLKERHIRVYDSMSQNRRFSPSFEIQKLAKIFPTYLDMSRFLDQKVHTDWSTIEAYRDKMDNPFDVQYVEGIAQ</sequence>
<accession>A0A2G2WHG9</accession>
<dbReference type="Pfam" id="PF02902">
    <property type="entry name" value="Peptidase_C48"/>
    <property type="match status" value="1"/>
</dbReference>
<dbReference type="Gene3D" id="3.40.395.10">
    <property type="entry name" value="Adenoviral Proteinase, Chain A"/>
    <property type="match status" value="1"/>
</dbReference>
<dbReference type="Proteomes" id="UP000224567">
    <property type="component" value="Unassembled WGS sequence"/>
</dbReference>
<comment type="similarity">
    <text evidence="1">Belongs to the peptidase C48 family.</text>
</comment>
<dbReference type="PANTHER" id="PTHR31470">
    <property type="entry name" value="CYSTEINE PROTEINASES SUPERFAMILY PROTEIN-RELATED-RELATED"/>
    <property type="match status" value="1"/>
</dbReference>
<dbReference type="OrthoDB" id="10568046at2759"/>
<dbReference type="PANTHER" id="PTHR31470:SF46">
    <property type="entry name" value="ULP1 PROTEASE FAMILY, C-TERMINAL CATALYTIC DOMAIN CONTAINING PROTEIN"/>
    <property type="match status" value="1"/>
</dbReference>
<name>A0A2G2WHG9_CAPBA</name>
<dbReference type="EMBL" id="MLFT02000006">
    <property type="protein sequence ID" value="PHT44681.1"/>
    <property type="molecule type" value="Genomic_DNA"/>
</dbReference>
<dbReference type="GO" id="GO:0006508">
    <property type="term" value="P:proteolysis"/>
    <property type="evidence" value="ECO:0007669"/>
    <property type="project" value="UniProtKB-KW"/>
</dbReference>
<evidence type="ECO:0000256" key="2">
    <source>
        <dbReference type="ARBA" id="ARBA00022670"/>
    </source>
</evidence>
<dbReference type="InterPro" id="IPR038765">
    <property type="entry name" value="Papain-like_cys_pep_sf"/>
</dbReference>
<reference evidence="6 7" key="1">
    <citation type="journal article" date="2017" name="Genome Biol.">
        <title>New reference genome sequences of hot pepper reveal the massive evolution of plant disease-resistance genes by retroduplication.</title>
        <authorList>
            <person name="Kim S."/>
            <person name="Park J."/>
            <person name="Yeom S.I."/>
            <person name="Kim Y.M."/>
            <person name="Seo E."/>
            <person name="Kim K.T."/>
            <person name="Kim M.S."/>
            <person name="Lee J.M."/>
            <person name="Cheong K."/>
            <person name="Shin H.S."/>
            <person name="Kim S.B."/>
            <person name="Han K."/>
            <person name="Lee J."/>
            <person name="Park M."/>
            <person name="Lee H.A."/>
            <person name="Lee H.Y."/>
            <person name="Lee Y."/>
            <person name="Oh S."/>
            <person name="Lee J.H."/>
            <person name="Choi E."/>
            <person name="Choi E."/>
            <person name="Lee S.E."/>
            <person name="Jeon J."/>
            <person name="Kim H."/>
            <person name="Choi G."/>
            <person name="Song H."/>
            <person name="Lee J."/>
            <person name="Lee S.C."/>
            <person name="Kwon J.K."/>
            <person name="Lee H.Y."/>
            <person name="Koo N."/>
            <person name="Hong Y."/>
            <person name="Kim R.W."/>
            <person name="Kang W.H."/>
            <person name="Huh J.H."/>
            <person name="Kang B.C."/>
            <person name="Yang T.J."/>
            <person name="Lee Y.H."/>
            <person name="Bennetzen J.L."/>
            <person name="Choi D."/>
        </authorList>
    </citation>
    <scope>NUCLEOTIDE SEQUENCE [LARGE SCALE GENOMIC DNA]</scope>
    <source>
        <strain evidence="7">cv. PBC81</strain>
    </source>
</reference>
<organism evidence="6 7">
    <name type="scientific">Capsicum baccatum</name>
    <name type="common">Peruvian pepper</name>
    <dbReference type="NCBI Taxonomy" id="33114"/>
    <lineage>
        <taxon>Eukaryota</taxon>
        <taxon>Viridiplantae</taxon>
        <taxon>Streptophyta</taxon>
        <taxon>Embryophyta</taxon>
        <taxon>Tracheophyta</taxon>
        <taxon>Spermatophyta</taxon>
        <taxon>Magnoliopsida</taxon>
        <taxon>eudicotyledons</taxon>
        <taxon>Gunneridae</taxon>
        <taxon>Pentapetalae</taxon>
        <taxon>asterids</taxon>
        <taxon>lamiids</taxon>
        <taxon>Solanales</taxon>
        <taxon>Solanaceae</taxon>
        <taxon>Solanoideae</taxon>
        <taxon>Capsiceae</taxon>
        <taxon>Capsicum</taxon>
    </lineage>
</organism>
<reference evidence="7" key="2">
    <citation type="journal article" date="2017" name="J. Anim. Genet.">
        <title>Multiple reference genome sequences of hot pepper reveal the massive evolution of plant disease resistance genes by retroduplication.</title>
        <authorList>
            <person name="Kim S."/>
            <person name="Park J."/>
            <person name="Yeom S.-I."/>
            <person name="Kim Y.-M."/>
            <person name="Seo E."/>
            <person name="Kim K.-T."/>
            <person name="Kim M.-S."/>
            <person name="Lee J.M."/>
            <person name="Cheong K."/>
            <person name="Shin H.-S."/>
            <person name="Kim S.-B."/>
            <person name="Han K."/>
            <person name="Lee J."/>
            <person name="Park M."/>
            <person name="Lee H.-A."/>
            <person name="Lee H.-Y."/>
            <person name="Lee Y."/>
            <person name="Oh S."/>
            <person name="Lee J.H."/>
            <person name="Choi E."/>
            <person name="Choi E."/>
            <person name="Lee S.E."/>
            <person name="Jeon J."/>
            <person name="Kim H."/>
            <person name="Choi G."/>
            <person name="Song H."/>
            <person name="Lee J."/>
            <person name="Lee S.-C."/>
            <person name="Kwon J.-K."/>
            <person name="Lee H.-Y."/>
            <person name="Koo N."/>
            <person name="Hong Y."/>
            <person name="Kim R.W."/>
            <person name="Kang W.-H."/>
            <person name="Huh J.H."/>
            <person name="Kang B.-C."/>
            <person name="Yang T.-J."/>
            <person name="Lee Y.-H."/>
            <person name="Bennetzen J.L."/>
            <person name="Choi D."/>
        </authorList>
    </citation>
    <scope>NUCLEOTIDE SEQUENCE [LARGE SCALE GENOMIC DNA]</scope>
    <source>
        <strain evidence="7">cv. PBC81</strain>
    </source>
</reference>
<feature type="region of interest" description="Disordered" evidence="4">
    <location>
        <begin position="398"/>
        <end position="423"/>
    </location>
</feature>
<evidence type="ECO:0000256" key="1">
    <source>
        <dbReference type="ARBA" id="ARBA00005234"/>
    </source>
</evidence>
<protein>
    <recommendedName>
        <fullName evidence="5">Ubiquitin-like protease family profile domain-containing protein</fullName>
    </recommendedName>
</protein>
<evidence type="ECO:0000259" key="5">
    <source>
        <dbReference type="Pfam" id="PF02902"/>
    </source>
</evidence>
<dbReference type="InterPro" id="IPR003653">
    <property type="entry name" value="Peptidase_C48_C"/>
</dbReference>
<evidence type="ECO:0000313" key="7">
    <source>
        <dbReference type="Proteomes" id="UP000224567"/>
    </source>
</evidence>
<keyword evidence="3" id="KW-0378">Hydrolase</keyword>